<reference evidence="8 9" key="1">
    <citation type="journal article" date="2021" name="Int. J. Syst. Evol. Microbiol.">
        <title>Streptococcus vicugnae sp. nov., isolated from faeces of alpacas (Vicugna pacos) and cattle (Bos taurus), Streptococcus zalophi sp. nov., and Streptococcus pacificus sp. nov., isolated from respiratory tract of California sea lions (Zalophus californianus).</title>
        <authorList>
            <person name="Volokhov D.V."/>
            <person name="Zagorodnyaya T.A."/>
            <person name="Shen Z."/>
            <person name="Blom J."/>
            <person name="Furtak V.A."/>
            <person name="Eisenberg T."/>
            <person name="Fan P."/>
            <person name="Jeong K.C."/>
            <person name="Gao Y."/>
            <person name="Zhang S."/>
            <person name="Amselle M."/>
        </authorList>
    </citation>
    <scope>NUCLEOTIDE SEQUENCE [LARGE SCALE GENOMIC DNA]</scope>
    <source>
        <strain evidence="8 9">CSL7591</strain>
    </source>
</reference>
<evidence type="ECO:0000256" key="4">
    <source>
        <dbReference type="ARBA" id="ARBA00023088"/>
    </source>
</evidence>
<evidence type="ECO:0000313" key="8">
    <source>
        <dbReference type="EMBL" id="MBJ8326303.1"/>
    </source>
</evidence>
<dbReference type="InterPro" id="IPR027607">
    <property type="entry name" value="Surf_Exclu_SEC10/PgrA"/>
</dbReference>
<sequence>MNKKTKFTIAAVTIAAASIGQTVNADTDEVVKTMEQPAIADNTKMKEVTKKEVDSAKNELDTASNNVNKQETIVADLETKIIDKQTKIETLSKQANNIVSDTQDATPENIEVTKQEVEKAEKNIKKAKYNILLAENVDNEAKNIYDAQKLNISKVQTELDNKKKSESALQSELDIVTAELSEKENTLPSTTKAEADVKDKEKAVETAKADLETKTQDDLNLKNKIEDAQNKVDTAKQTLISLEHALNDALSDKEDADNNVLTKERELTDVKSGEAATETYSSKIKISTQWANTFKELMNAKGTRRRELMNQLKDMTQDEMANNTFSGSDMTAEKYDVNELPTEIKNELAFYFADLLDSIKKQLGIETPTIVNIDLMSFADNIAQEYREDKWNLGEGHNKEGIGRAAERRGLLNDDNYYENLYSETSPKSEYTKDELYHMTFKAMNLLFMGDADSSYSHALSLAQEKTFGLSISSYDTNFPELANMKVTNLHIVDNKYPMTMPIEDLYESLYGLTSELNLTKPEKDTSYQDAINKAQSEYDKAVEYQTQALIKLNSVRSAYDTAKTESETTEKTLNQLLSQSSGLGEALEKLEKAKATLVDAKESLATIEQQIEAHQAKIESLKAKKSELETNLAIAKDEISKTQNQLNNEITTYDTAKATLLASETKLNEAKEMLEEALKNLENSKVKYERLINEKQAYTQKLAELESTKLEYVETISEYNEAKTELNNLKSVQGEAKTKYDHLYAIYHVKQSQNTTVKQIVENKSEATKKTFSRVEKNKQTNKILPSTSSTSNTLLSLLGFIGLFGAGTLKRKQEK</sequence>
<keyword evidence="1" id="KW-0134">Cell wall</keyword>
<feature type="signal peptide" evidence="6">
    <location>
        <begin position="1"/>
        <end position="25"/>
    </location>
</feature>
<dbReference type="NCBIfam" id="TIGR01167">
    <property type="entry name" value="LPXTG_anchor"/>
    <property type="match status" value="1"/>
</dbReference>
<dbReference type="NCBIfam" id="TIGR04320">
    <property type="entry name" value="Surf_Exclu_PgrA"/>
    <property type="match status" value="1"/>
</dbReference>
<feature type="coiled-coil region" evidence="5">
    <location>
        <begin position="197"/>
        <end position="266"/>
    </location>
</feature>
<name>A0ABS0ZJY4_9STRE</name>
<organism evidence="8 9">
    <name type="scientific">Streptococcus pacificus</name>
    <dbReference type="NCBI Taxonomy" id="2740577"/>
    <lineage>
        <taxon>Bacteria</taxon>
        <taxon>Bacillati</taxon>
        <taxon>Bacillota</taxon>
        <taxon>Bacilli</taxon>
        <taxon>Lactobacillales</taxon>
        <taxon>Streptococcaceae</taxon>
        <taxon>Streptococcus</taxon>
    </lineage>
</organism>
<dbReference type="RefSeq" id="WP_199575944.1">
    <property type="nucleotide sequence ID" value="NZ_JAENBO010000005.1"/>
</dbReference>
<evidence type="ECO:0000256" key="6">
    <source>
        <dbReference type="SAM" id="SignalP"/>
    </source>
</evidence>
<dbReference type="Gene3D" id="1.20.120.330">
    <property type="entry name" value="Nucleotidyltransferases domain 2"/>
    <property type="match status" value="1"/>
</dbReference>
<feature type="coiled-coil region" evidence="5">
    <location>
        <begin position="46"/>
        <end position="137"/>
    </location>
</feature>
<feature type="coiled-coil region" evidence="5">
    <location>
        <begin position="560"/>
        <end position="733"/>
    </location>
</feature>
<dbReference type="InterPro" id="IPR019931">
    <property type="entry name" value="LPXTG_anchor"/>
</dbReference>
<protein>
    <submittedName>
        <fullName evidence="8">SEC10/PgrA surface exclusion domain-containing protein</fullName>
    </submittedName>
</protein>
<evidence type="ECO:0000256" key="2">
    <source>
        <dbReference type="ARBA" id="ARBA00022525"/>
    </source>
</evidence>
<dbReference type="PROSITE" id="PS50847">
    <property type="entry name" value="GRAM_POS_ANCHORING"/>
    <property type="match status" value="1"/>
</dbReference>
<feature type="domain" description="Gram-positive cocci surface proteins LPxTG" evidence="7">
    <location>
        <begin position="786"/>
        <end position="817"/>
    </location>
</feature>
<dbReference type="EMBL" id="JAENBO010000005">
    <property type="protein sequence ID" value="MBJ8326303.1"/>
    <property type="molecule type" value="Genomic_DNA"/>
</dbReference>
<proteinExistence type="predicted"/>
<evidence type="ECO:0000313" key="9">
    <source>
        <dbReference type="Proteomes" id="UP000653045"/>
    </source>
</evidence>
<evidence type="ECO:0000256" key="1">
    <source>
        <dbReference type="ARBA" id="ARBA00022512"/>
    </source>
</evidence>
<keyword evidence="3 6" id="KW-0732">Signal</keyword>
<keyword evidence="9" id="KW-1185">Reference proteome</keyword>
<feature type="chain" id="PRO_5046660179" evidence="6">
    <location>
        <begin position="26"/>
        <end position="817"/>
    </location>
</feature>
<keyword evidence="4" id="KW-0572">Peptidoglycan-anchor</keyword>
<evidence type="ECO:0000256" key="3">
    <source>
        <dbReference type="ARBA" id="ARBA00022729"/>
    </source>
</evidence>
<gene>
    <name evidence="8" type="ORF">JHK62_06410</name>
</gene>
<dbReference type="Proteomes" id="UP000653045">
    <property type="component" value="Unassembled WGS sequence"/>
</dbReference>
<keyword evidence="2" id="KW-0964">Secreted</keyword>
<accession>A0ABS0ZJY4</accession>
<keyword evidence="5" id="KW-0175">Coiled coil</keyword>
<evidence type="ECO:0000256" key="5">
    <source>
        <dbReference type="SAM" id="Coils"/>
    </source>
</evidence>
<evidence type="ECO:0000259" key="7">
    <source>
        <dbReference type="PROSITE" id="PS50847"/>
    </source>
</evidence>
<comment type="caution">
    <text evidence="8">The sequence shown here is derived from an EMBL/GenBank/DDBJ whole genome shotgun (WGS) entry which is preliminary data.</text>
</comment>